<dbReference type="SUPFAM" id="SSF56112">
    <property type="entry name" value="Protein kinase-like (PK-like)"/>
    <property type="match status" value="1"/>
</dbReference>
<name>A0ABS2XSC6_POLSP</name>
<feature type="non-terminal residue" evidence="2">
    <location>
        <position position="1"/>
    </location>
</feature>
<evidence type="ECO:0000313" key="3">
    <source>
        <dbReference type="Proteomes" id="UP001166093"/>
    </source>
</evidence>
<sequence length="336" mass="38645">MPFGCLALREGRNYNSLSEITDKYEIGQVLRAKEFCELCLAKDRQTDKVFGCKKFIKKDGRKVRKAAKNEIMILKMINHPNILQLIDTFETKKEYFIIQELATGGDVFDWILDQGNYTERDASQVIKQVLEAVAYLHSLNIVHRNLKLENLMYYNHNNHNKVVLRDFYLSCFENGSVTEPCGTPEYLGRDDEMKQAVLDPLWFDRCVFLCCSLSGNPPYYDETEEENTDLHNRFIFCKIVAGEFEFDSPYWDDISPAAKELVCQLMEVDQLLRISAQDALCHEWIAGDGASEKNLKDGVCAQIEKNFAKAKWRKAIRVATFMQRLRTPDSAGRGGS</sequence>
<dbReference type="EMBL" id="JAAWVQ010068163">
    <property type="protein sequence ID" value="MBN3277238.1"/>
    <property type="molecule type" value="Genomic_DNA"/>
</dbReference>
<dbReference type="Gene3D" id="3.30.200.20">
    <property type="entry name" value="Phosphorylase Kinase, domain 1"/>
    <property type="match status" value="1"/>
</dbReference>
<evidence type="ECO:0000259" key="1">
    <source>
        <dbReference type="PROSITE" id="PS50011"/>
    </source>
</evidence>
<reference evidence="2" key="1">
    <citation type="journal article" date="2021" name="Cell">
        <title>Tracing the genetic footprints of vertebrate landing in non-teleost ray-finned fishes.</title>
        <authorList>
            <person name="Bi X."/>
            <person name="Wang K."/>
            <person name="Yang L."/>
            <person name="Pan H."/>
            <person name="Jiang H."/>
            <person name="Wei Q."/>
            <person name="Fang M."/>
            <person name="Yu H."/>
            <person name="Zhu C."/>
            <person name="Cai Y."/>
            <person name="He Y."/>
            <person name="Gan X."/>
            <person name="Zeng H."/>
            <person name="Yu D."/>
            <person name="Zhu Y."/>
            <person name="Jiang H."/>
            <person name="Qiu Q."/>
            <person name="Yang H."/>
            <person name="Zhang Y.E."/>
            <person name="Wang W."/>
            <person name="Zhu M."/>
            <person name="He S."/>
            <person name="Zhang G."/>
        </authorList>
    </citation>
    <scope>NUCLEOTIDE SEQUENCE</scope>
    <source>
        <strain evidence="2">Pddl_001</strain>
    </source>
</reference>
<proteinExistence type="predicted"/>
<dbReference type="PROSITE" id="PS50011">
    <property type="entry name" value="PROTEIN_KINASE_DOM"/>
    <property type="match status" value="1"/>
</dbReference>
<gene>
    <name evidence="2" type="primary">Camkv</name>
    <name evidence="2" type="ORF">GTO93_0004120</name>
</gene>
<dbReference type="Pfam" id="PF00069">
    <property type="entry name" value="Pkinase"/>
    <property type="match status" value="1"/>
</dbReference>
<accession>A0ABS2XSC6</accession>
<feature type="non-terminal residue" evidence="2">
    <location>
        <position position="336"/>
    </location>
</feature>
<feature type="domain" description="Protein kinase" evidence="1">
    <location>
        <begin position="24"/>
        <end position="285"/>
    </location>
</feature>
<evidence type="ECO:0000313" key="2">
    <source>
        <dbReference type="EMBL" id="MBN3277238.1"/>
    </source>
</evidence>
<dbReference type="Gene3D" id="1.10.510.10">
    <property type="entry name" value="Transferase(Phosphotransferase) domain 1"/>
    <property type="match status" value="1"/>
</dbReference>
<protein>
    <submittedName>
        <fullName evidence="2">CAMKV protein</fullName>
    </submittedName>
</protein>
<keyword evidence="3" id="KW-1185">Reference proteome</keyword>
<dbReference type="InterPro" id="IPR011009">
    <property type="entry name" value="Kinase-like_dom_sf"/>
</dbReference>
<organism evidence="2 3">
    <name type="scientific">Polyodon spathula</name>
    <name type="common">North American paddlefish</name>
    <name type="synonym">Squalus spathula</name>
    <dbReference type="NCBI Taxonomy" id="7913"/>
    <lineage>
        <taxon>Eukaryota</taxon>
        <taxon>Metazoa</taxon>
        <taxon>Chordata</taxon>
        <taxon>Craniata</taxon>
        <taxon>Vertebrata</taxon>
        <taxon>Euteleostomi</taxon>
        <taxon>Actinopterygii</taxon>
        <taxon>Chondrostei</taxon>
        <taxon>Acipenseriformes</taxon>
        <taxon>Polyodontidae</taxon>
        <taxon>Polyodon</taxon>
    </lineage>
</organism>
<dbReference type="InterPro" id="IPR000719">
    <property type="entry name" value="Prot_kinase_dom"/>
</dbReference>
<comment type="caution">
    <text evidence="2">The sequence shown here is derived from an EMBL/GenBank/DDBJ whole genome shotgun (WGS) entry which is preliminary data.</text>
</comment>
<dbReference type="Proteomes" id="UP001166093">
    <property type="component" value="Unassembled WGS sequence"/>
</dbReference>
<dbReference type="PANTHER" id="PTHR24347">
    <property type="entry name" value="SERINE/THREONINE-PROTEIN KINASE"/>
    <property type="match status" value="1"/>
</dbReference>